<keyword evidence="4" id="KW-1185">Reference proteome</keyword>
<evidence type="ECO:0000313" key="4">
    <source>
        <dbReference type="Proteomes" id="UP000887116"/>
    </source>
</evidence>
<feature type="region of interest" description="Disordered" evidence="1">
    <location>
        <begin position="59"/>
        <end position="89"/>
    </location>
</feature>
<dbReference type="EMBL" id="BMAO01009215">
    <property type="protein sequence ID" value="GFR29426.1"/>
    <property type="molecule type" value="Genomic_DNA"/>
</dbReference>
<keyword evidence="2" id="KW-1133">Transmembrane helix</keyword>
<sequence length="174" mass="19305">MAMIRIRVPLVRPLVRCTFKRVLRVLPSVLLLLFVFSLIFVTLMQIAVIHSHRRSHLLPTRQHDTAPSSNATLRPTVPTGGVTKGGTHRRPDTLRVEAFLDKSAPTLEGNGAIVKNMLNCARVRKVLDHFGAQASKARVRVLRGWRAPKSKDCCSGSVKWQKGKPCSLEPSLGE</sequence>
<comment type="caution">
    <text evidence="3">The sequence shown here is derived from an EMBL/GenBank/DDBJ whole genome shotgun (WGS) entry which is preliminary data.</text>
</comment>
<dbReference type="Proteomes" id="UP000887116">
    <property type="component" value="Unassembled WGS sequence"/>
</dbReference>
<organism evidence="3 4">
    <name type="scientific">Trichonephila clavata</name>
    <name type="common">Joro spider</name>
    <name type="synonym">Nephila clavata</name>
    <dbReference type="NCBI Taxonomy" id="2740835"/>
    <lineage>
        <taxon>Eukaryota</taxon>
        <taxon>Metazoa</taxon>
        <taxon>Ecdysozoa</taxon>
        <taxon>Arthropoda</taxon>
        <taxon>Chelicerata</taxon>
        <taxon>Arachnida</taxon>
        <taxon>Araneae</taxon>
        <taxon>Araneomorphae</taxon>
        <taxon>Entelegynae</taxon>
        <taxon>Araneoidea</taxon>
        <taxon>Nephilidae</taxon>
        <taxon>Trichonephila</taxon>
    </lineage>
</organism>
<accession>A0A8X6M0B1</accession>
<evidence type="ECO:0000256" key="1">
    <source>
        <dbReference type="SAM" id="MobiDB-lite"/>
    </source>
</evidence>
<feature type="transmembrane region" description="Helical" evidence="2">
    <location>
        <begin position="29"/>
        <end position="49"/>
    </location>
</feature>
<gene>
    <name evidence="3" type="primary">AVEN_173318_1</name>
    <name evidence="3" type="ORF">TNCT_592721</name>
</gene>
<evidence type="ECO:0000256" key="2">
    <source>
        <dbReference type="SAM" id="Phobius"/>
    </source>
</evidence>
<protein>
    <submittedName>
        <fullName evidence="3">Uncharacterized protein</fullName>
    </submittedName>
</protein>
<reference evidence="3" key="1">
    <citation type="submission" date="2020-07" db="EMBL/GenBank/DDBJ databases">
        <title>Multicomponent nature underlies the extraordinary mechanical properties of spider dragline silk.</title>
        <authorList>
            <person name="Kono N."/>
            <person name="Nakamura H."/>
            <person name="Mori M."/>
            <person name="Yoshida Y."/>
            <person name="Ohtoshi R."/>
            <person name="Malay A.D."/>
            <person name="Moran D.A.P."/>
            <person name="Tomita M."/>
            <person name="Numata K."/>
            <person name="Arakawa K."/>
        </authorList>
    </citation>
    <scope>NUCLEOTIDE SEQUENCE</scope>
</reference>
<proteinExistence type="predicted"/>
<name>A0A8X6M0B1_TRICU</name>
<keyword evidence="2" id="KW-0812">Transmembrane</keyword>
<dbReference type="OrthoDB" id="6425409at2759"/>
<evidence type="ECO:0000313" key="3">
    <source>
        <dbReference type="EMBL" id="GFR29426.1"/>
    </source>
</evidence>
<dbReference type="AlphaFoldDB" id="A0A8X6M0B1"/>
<keyword evidence="2" id="KW-0472">Membrane</keyword>